<comment type="catalytic activity">
    <reaction evidence="8 9">
        <text>tRNA(Gln) + L-glutamine + ATP = L-glutaminyl-tRNA(Gln) + AMP + diphosphate</text>
        <dbReference type="Rhea" id="RHEA:20121"/>
        <dbReference type="Rhea" id="RHEA-COMP:9662"/>
        <dbReference type="Rhea" id="RHEA-COMP:9681"/>
        <dbReference type="ChEBI" id="CHEBI:30616"/>
        <dbReference type="ChEBI" id="CHEBI:33019"/>
        <dbReference type="ChEBI" id="CHEBI:58359"/>
        <dbReference type="ChEBI" id="CHEBI:78442"/>
        <dbReference type="ChEBI" id="CHEBI:78521"/>
        <dbReference type="ChEBI" id="CHEBI:456215"/>
        <dbReference type="EC" id="6.1.1.18"/>
    </reaction>
</comment>
<keyword evidence="5 9" id="KW-0067">ATP-binding</keyword>
<dbReference type="Gene3D" id="3.90.800.10">
    <property type="entry name" value="Glutamyl-tRNA Synthetase, Domain 3"/>
    <property type="match status" value="1"/>
</dbReference>
<feature type="binding site" evidence="9">
    <location>
        <position position="240"/>
    </location>
    <ligand>
        <name>ATP</name>
        <dbReference type="ChEBI" id="CHEBI:30616"/>
    </ligand>
</feature>
<dbReference type="Gene3D" id="3.40.50.620">
    <property type="entry name" value="HUPs"/>
    <property type="match status" value="1"/>
</dbReference>
<dbReference type="InterPro" id="IPR004514">
    <property type="entry name" value="Gln-tRNA-synth"/>
</dbReference>
<keyword evidence="3 9" id="KW-0436">Ligase</keyword>
<comment type="similarity">
    <text evidence="1 9 10">Belongs to the class-I aminoacyl-tRNA synthetase family.</text>
</comment>
<evidence type="ECO:0000256" key="3">
    <source>
        <dbReference type="ARBA" id="ARBA00022598"/>
    </source>
</evidence>
<feature type="short sequence motif" description="'KMSKS' region" evidence="9">
    <location>
        <begin position="277"/>
        <end position="281"/>
    </location>
</feature>
<dbReference type="InterPro" id="IPR020056">
    <property type="entry name" value="Rbsml_bL25/Gln-tRNA_synth_N"/>
</dbReference>
<evidence type="ECO:0000313" key="14">
    <source>
        <dbReference type="EMBL" id="CAE79263.1"/>
    </source>
</evidence>
<dbReference type="Pfam" id="PF03950">
    <property type="entry name" value="tRNA-synt_1c_C"/>
    <property type="match status" value="1"/>
</dbReference>
<dbReference type="GO" id="GO:0005524">
    <property type="term" value="F:ATP binding"/>
    <property type="evidence" value="ECO:0007669"/>
    <property type="project" value="UniProtKB-UniRule"/>
</dbReference>
<dbReference type="Gene3D" id="2.40.240.10">
    <property type="entry name" value="Ribosomal Protein L25, Chain P"/>
    <property type="match status" value="2"/>
</dbReference>
<dbReference type="EMBL" id="BX842649">
    <property type="protein sequence ID" value="CAE79263.1"/>
    <property type="molecule type" value="Genomic_DNA"/>
</dbReference>
<evidence type="ECO:0000313" key="15">
    <source>
        <dbReference type="Proteomes" id="UP000008080"/>
    </source>
</evidence>
<proteinExistence type="inferred from homology"/>
<dbReference type="GO" id="GO:0005829">
    <property type="term" value="C:cytosol"/>
    <property type="evidence" value="ECO:0007669"/>
    <property type="project" value="TreeGrafter"/>
</dbReference>
<comment type="caution">
    <text evidence="9">Lacks conserved residue(s) required for the propagation of feature annotation.</text>
</comment>
<dbReference type="eggNOG" id="COG0008">
    <property type="taxonomic scope" value="Bacteria"/>
</dbReference>
<feature type="binding site" evidence="9">
    <location>
        <position position="76"/>
    </location>
    <ligand>
        <name>L-glutamine</name>
        <dbReference type="ChEBI" id="CHEBI:58359"/>
    </ligand>
</feature>
<feature type="binding site" evidence="9">
    <location>
        <begin position="278"/>
        <end position="280"/>
    </location>
    <ligand>
        <name>ATP</name>
        <dbReference type="ChEBI" id="CHEBI:30616"/>
    </ligand>
</feature>
<dbReference type="InterPro" id="IPR050132">
    <property type="entry name" value="Gln/Glu-tRNA_Ligase"/>
</dbReference>
<evidence type="ECO:0000256" key="2">
    <source>
        <dbReference type="ARBA" id="ARBA00022490"/>
    </source>
</evidence>
<feature type="binding site" evidence="9">
    <location>
        <begin position="50"/>
        <end position="56"/>
    </location>
    <ligand>
        <name>ATP</name>
        <dbReference type="ChEBI" id="CHEBI:30616"/>
    </ligand>
</feature>
<comment type="subunit">
    <text evidence="9">Monomer.</text>
</comment>
<evidence type="ECO:0000259" key="11">
    <source>
        <dbReference type="Pfam" id="PF00749"/>
    </source>
</evidence>
<dbReference type="GO" id="GO:0006425">
    <property type="term" value="P:glutaminyl-tRNA aminoacylation"/>
    <property type="evidence" value="ECO:0007669"/>
    <property type="project" value="UniProtKB-UniRule"/>
</dbReference>
<dbReference type="Gene3D" id="1.10.1160.10">
    <property type="entry name" value="Glutamyl-trna Synthetase, Domain 2"/>
    <property type="match status" value="1"/>
</dbReference>
<dbReference type="AlphaFoldDB" id="Q6MN89"/>
<dbReference type="HOGENOM" id="CLU_001882_2_3_7"/>
<gene>
    <name evidence="9 14" type="primary">glnS</name>
    <name evidence="14" type="ordered locus">Bd1371</name>
</gene>
<feature type="domain" description="tRNA synthetases class I (E and Q) anti-codon binding" evidence="13">
    <location>
        <begin position="467"/>
        <end position="543"/>
    </location>
</feature>
<comment type="subcellular location">
    <subcellularLocation>
        <location evidence="9">Cytoplasm</location>
    </subcellularLocation>
</comment>
<evidence type="ECO:0000259" key="12">
    <source>
        <dbReference type="Pfam" id="PF03950"/>
    </source>
</evidence>
<dbReference type="InterPro" id="IPR020059">
    <property type="entry name" value="Glu/Gln-tRNA-synth_Ib_codon-bd"/>
</dbReference>
<feature type="domain" description="Glutamyl/glutaminyl-tRNA synthetase class Ib catalytic" evidence="11">
    <location>
        <begin position="36"/>
        <end position="346"/>
    </location>
</feature>
<evidence type="ECO:0000256" key="1">
    <source>
        <dbReference type="ARBA" id="ARBA00005594"/>
    </source>
</evidence>
<dbReference type="GO" id="GO:0006424">
    <property type="term" value="P:glutamyl-tRNA aminoacylation"/>
    <property type="evidence" value="ECO:0007669"/>
    <property type="project" value="UniProtKB-UniRule"/>
</dbReference>
<evidence type="ECO:0000256" key="6">
    <source>
        <dbReference type="ARBA" id="ARBA00022917"/>
    </source>
</evidence>
<dbReference type="PRINTS" id="PR00987">
    <property type="entry name" value="TRNASYNTHGLU"/>
</dbReference>
<evidence type="ECO:0000256" key="9">
    <source>
        <dbReference type="HAMAP-Rule" id="MF_00126"/>
    </source>
</evidence>
<feature type="short sequence motif" description="'HIGH' region" evidence="9">
    <location>
        <begin position="43"/>
        <end position="53"/>
    </location>
</feature>
<dbReference type="Pfam" id="PF00749">
    <property type="entry name" value="tRNA-synt_1c"/>
    <property type="match status" value="1"/>
</dbReference>
<keyword evidence="15" id="KW-1185">Reference proteome</keyword>
<name>Q6MN89_BDEBA</name>
<dbReference type="SUPFAM" id="SSF50715">
    <property type="entry name" value="Ribosomal protein L25-like"/>
    <property type="match status" value="1"/>
</dbReference>
<dbReference type="Pfam" id="PF20974">
    <property type="entry name" value="tRNA-synt_1c_C2"/>
    <property type="match status" value="1"/>
</dbReference>
<dbReference type="InterPro" id="IPR022861">
    <property type="entry name" value="Gln_tRNA_ligase_bac"/>
</dbReference>
<dbReference type="PROSITE" id="PS00178">
    <property type="entry name" value="AA_TRNA_LIGASE_I"/>
    <property type="match status" value="1"/>
</dbReference>
<dbReference type="InterPro" id="IPR001412">
    <property type="entry name" value="aa-tRNA-synth_I_CS"/>
</dbReference>
<keyword evidence="7 9" id="KW-0030">Aminoacyl-tRNA synthetase</keyword>
<dbReference type="FunFam" id="1.10.1160.10:FF:000001">
    <property type="entry name" value="Glutamine--tRNA ligase"/>
    <property type="match status" value="1"/>
</dbReference>
<protein>
    <recommendedName>
        <fullName evidence="9">Glutamine--tRNA ligase</fullName>
        <ecNumber evidence="9">6.1.1.18</ecNumber>
    </recommendedName>
    <alternativeName>
        <fullName evidence="9">Glutaminyl-tRNA synthetase</fullName>
        <shortName evidence="9">GlnRS</shortName>
    </alternativeName>
</protein>
<dbReference type="NCBIfam" id="TIGR00440">
    <property type="entry name" value="glnS"/>
    <property type="match status" value="1"/>
</dbReference>
<reference evidence="14 15" key="1">
    <citation type="journal article" date="2004" name="Science">
        <title>A predator unmasked: life cycle of Bdellovibrio bacteriovorus from a genomic perspective.</title>
        <authorList>
            <person name="Rendulic S."/>
            <person name="Jagtap P."/>
            <person name="Rosinus A."/>
            <person name="Eppinger M."/>
            <person name="Baar C."/>
            <person name="Lanz C."/>
            <person name="Keller H."/>
            <person name="Lambert C."/>
            <person name="Evans K.J."/>
            <person name="Goesmann A."/>
            <person name="Meyer F."/>
            <person name="Sockett R.E."/>
            <person name="Schuster S.C."/>
        </authorList>
    </citation>
    <scope>NUCLEOTIDE SEQUENCE [LARGE SCALE GENOMIC DNA]</scope>
    <source>
        <strain evidence="15">ATCC 15356 / DSM 50701 / NCIMB 9529 / HD100</strain>
    </source>
</reference>
<evidence type="ECO:0000256" key="8">
    <source>
        <dbReference type="ARBA" id="ARBA00048270"/>
    </source>
</evidence>
<evidence type="ECO:0000256" key="10">
    <source>
        <dbReference type="RuleBase" id="RU363037"/>
    </source>
</evidence>
<dbReference type="InterPro" id="IPR000924">
    <property type="entry name" value="Glu/Gln-tRNA-synth"/>
</dbReference>
<dbReference type="FunFam" id="3.40.50.620:FF:000037">
    <property type="entry name" value="Glutamine--tRNA ligase cytoplasmic"/>
    <property type="match status" value="1"/>
</dbReference>
<dbReference type="HAMAP" id="MF_00126">
    <property type="entry name" value="Gln_tRNA_synth"/>
    <property type="match status" value="1"/>
</dbReference>
<feature type="binding site" evidence="9">
    <location>
        <begin position="44"/>
        <end position="46"/>
    </location>
    <ligand>
        <name>ATP</name>
        <dbReference type="ChEBI" id="CHEBI:30616"/>
    </ligand>
</feature>
<dbReference type="InterPro" id="IPR020058">
    <property type="entry name" value="Glu/Gln-tRNA-synth_Ib_cat-dom"/>
</dbReference>
<evidence type="ECO:0000256" key="5">
    <source>
        <dbReference type="ARBA" id="ARBA00022840"/>
    </source>
</evidence>
<dbReference type="Proteomes" id="UP000008080">
    <property type="component" value="Chromosome"/>
</dbReference>
<dbReference type="FunFam" id="3.90.800.10:FF:000001">
    <property type="entry name" value="Glutamine--tRNA ligase"/>
    <property type="match status" value="1"/>
</dbReference>
<dbReference type="SUPFAM" id="SSF52374">
    <property type="entry name" value="Nucleotidylyl transferase"/>
    <property type="match status" value="1"/>
</dbReference>
<evidence type="ECO:0000256" key="7">
    <source>
        <dbReference type="ARBA" id="ARBA00023146"/>
    </source>
</evidence>
<evidence type="ECO:0000256" key="4">
    <source>
        <dbReference type="ARBA" id="ARBA00022741"/>
    </source>
</evidence>
<evidence type="ECO:0000259" key="13">
    <source>
        <dbReference type="Pfam" id="PF20974"/>
    </source>
</evidence>
<dbReference type="KEGG" id="bba:Bd1371"/>
<dbReference type="CDD" id="cd00807">
    <property type="entry name" value="GlnRS_core"/>
    <property type="match status" value="1"/>
</dbReference>
<dbReference type="InterPro" id="IPR049437">
    <property type="entry name" value="tRNA-synt_1c_C2"/>
</dbReference>
<dbReference type="InterPro" id="IPR020061">
    <property type="entry name" value="Glu_tRNA_lig_a-bdl"/>
</dbReference>
<dbReference type="InterPro" id="IPR011035">
    <property type="entry name" value="Ribosomal_bL25/Gln-tRNA_synth"/>
</dbReference>
<feature type="domain" description="Glutamyl/glutaminyl-tRNA synthetase class Ib anti-codon binding" evidence="12">
    <location>
        <begin position="349"/>
        <end position="449"/>
    </location>
</feature>
<dbReference type="STRING" id="264462.Bd1371"/>
<dbReference type="NCBIfam" id="NF011291">
    <property type="entry name" value="PRK14703.1"/>
    <property type="match status" value="1"/>
</dbReference>
<dbReference type="PANTHER" id="PTHR43097">
    <property type="entry name" value="GLUTAMINE-TRNA LIGASE"/>
    <property type="match status" value="1"/>
</dbReference>
<accession>Q6MN89</accession>
<keyword evidence="6 9" id="KW-0648">Protein biosynthesis</keyword>
<keyword evidence="4 9" id="KW-0547">Nucleotide-binding</keyword>
<dbReference type="InterPro" id="IPR014729">
    <property type="entry name" value="Rossmann-like_a/b/a_fold"/>
</dbReference>
<sequence>MYWYAMSKPNKTPVDAPNFLKQIIEKDLETGKVKGEVVTRFPPEPNGYLHLGHAKSICLNFGLAQEYQGRCHLRFDDTNPETEETEYVESIQEDVKWLGYDWGQHLYYASDYFEQIYQWAEQLIKDGKAYVDSQNEEEVRKNRGDFTTPGKDSPYRNRTVEENLDLFRRMRAGEFDEGQHILRAKIDMQSPNMNMRDPLLYRIRKAHHHRTGDKWCIYPMYDYAHPLSDAMEHITHSICTLEFQDHRPFYDWCVQNVPVPAEPHQYEFARMNMTYLVMSKRKLLQLVKEKLVSGWDDPRMPTISGVRRRGYTPESIRRFAKRIGVAKSESIIEYDILESCVREHLDETAHRAMAVLDPIKVVIENLPDGHKELIETSVHPKNTELGNRSLPFTKEVYIDAADFMENPPDDYFRLSPGKEVRLRNAYVIKCKDVVKDASGKVTELRCEYDPVTLGGKPTADGRKVKGIVHWVSATDCVDAEVRVYGRLFKVADPENVPDGQDFKVNLNPDSLKVIKNAKLEKGLKDAKLENRYQFERVGYFCLDSKDSKPGALVFNRVVELPSSH</sequence>
<dbReference type="GO" id="GO:0004819">
    <property type="term" value="F:glutamine-tRNA ligase activity"/>
    <property type="evidence" value="ECO:0007669"/>
    <property type="project" value="UniProtKB-UniRule"/>
</dbReference>
<organism evidence="14 15">
    <name type="scientific">Bdellovibrio bacteriovorus (strain ATCC 15356 / DSM 50701 / NCIMB 9529 / HD100)</name>
    <dbReference type="NCBI Taxonomy" id="264462"/>
    <lineage>
        <taxon>Bacteria</taxon>
        <taxon>Pseudomonadati</taxon>
        <taxon>Bdellovibrionota</taxon>
        <taxon>Bdellovibrionia</taxon>
        <taxon>Bdellovibrionales</taxon>
        <taxon>Pseudobdellovibrionaceae</taxon>
        <taxon>Bdellovibrio</taxon>
    </lineage>
</organism>
<dbReference type="PANTHER" id="PTHR43097:SF5">
    <property type="entry name" value="GLUTAMATE--TRNA LIGASE"/>
    <property type="match status" value="1"/>
</dbReference>
<keyword evidence="2 9" id="KW-0963">Cytoplasm</keyword>
<dbReference type="FunFam" id="2.40.240.10:FF:000001">
    <property type="entry name" value="Glutamine--tRNA ligase"/>
    <property type="match status" value="1"/>
</dbReference>
<feature type="binding site" evidence="9">
    <location>
        <position position="221"/>
    </location>
    <ligand>
        <name>L-glutamine</name>
        <dbReference type="ChEBI" id="CHEBI:58359"/>
    </ligand>
</feature>
<dbReference type="EC" id="6.1.1.18" evidence="9"/>